<dbReference type="GO" id="GO:0006189">
    <property type="term" value="P:'de novo' IMP biosynthetic process"/>
    <property type="evidence" value="ECO:0007669"/>
    <property type="project" value="UniProtKB-UniRule"/>
</dbReference>
<dbReference type="eggNOG" id="COG0299">
    <property type="taxonomic scope" value="Bacteria"/>
</dbReference>
<comment type="caution">
    <text evidence="6">The sequence shown here is derived from an EMBL/GenBank/DDBJ whole genome shotgun (WGS) entry which is preliminary data.</text>
</comment>
<dbReference type="RefSeq" id="WP_037545589.1">
    <property type="nucleotide sequence ID" value="NZ_JNUP01000023.1"/>
</dbReference>
<comment type="pathway">
    <text evidence="1 4">Purine metabolism; IMP biosynthesis via de novo pathway; N(2)-formyl-N(1)-(5-phospho-D-ribosyl)glycinamide from N(1)-(5-phospho-D-ribosyl)glycinamide (10-formyl THF route): step 1/1.</text>
</comment>
<dbReference type="GO" id="GO:0005829">
    <property type="term" value="C:cytosol"/>
    <property type="evidence" value="ECO:0007669"/>
    <property type="project" value="TreeGrafter"/>
</dbReference>
<dbReference type="Proteomes" id="UP000029692">
    <property type="component" value="Unassembled WGS sequence"/>
</dbReference>
<keyword evidence="2 4" id="KW-0808">Transferase</keyword>
<dbReference type="Pfam" id="PF00551">
    <property type="entry name" value="Formyl_trans_N"/>
    <property type="match status" value="1"/>
</dbReference>
<feature type="binding site" evidence="4">
    <location>
        <position position="62"/>
    </location>
    <ligand>
        <name>(6R)-10-formyltetrahydrofolate</name>
        <dbReference type="ChEBI" id="CHEBI:195366"/>
    </ligand>
</feature>
<feature type="binding site" evidence="4">
    <location>
        <begin position="12"/>
        <end position="14"/>
    </location>
    <ligand>
        <name>N(1)-(5-phospho-beta-D-ribosyl)glycinamide</name>
        <dbReference type="ChEBI" id="CHEBI:143788"/>
    </ligand>
</feature>
<dbReference type="NCBIfam" id="TIGR00639">
    <property type="entry name" value="PurN"/>
    <property type="match status" value="1"/>
</dbReference>
<comment type="function">
    <text evidence="4">Catalyzes the transfer of a formyl group from 10-formyltetrahydrofolate to 5-phospho-ribosyl-glycinamide (GAR), producing 5-phospho-ribosyl-N-formylglycinamide (FGAR) and tetrahydrofolate.</text>
</comment>
<feature type="binding site" evidence="4">
    <location>
        <position position="104"/>
    </location>
    <ligand>
        <name>(6R)-10-formyltetrahydrofolate</name>
        <dbReference type="ChEBI" id="CHEBI:195366"/>
    </ligand>
</feature>
<dbReference type="InterPro" id="IPR002376">
    <property type="entry name" value="Formyl_transf_N"/>
</dbReference>
<evidence type="ECO:0000259" key="5">
    <source>
        <dbReference type="Pfam" id="PF00551"/>
    </source>
</evidence>
<evidence type="ECO:0000256" key="4">
    <source>
        <dbReference type="HAMAP-Rule" id="MF_01930"/>
    </source>
</evidence>
<dbReference type="SUPFAM" id="SSF53328">
    <property type="entry name" value="Formyltransferase"/>
    <property type="match status" value="1"/>
</dbReference>
<comment type="similarity">
    <text evidence="4">Belongs to the GART family.</text>
</comment>
<dbReference type="EC" id="2.1.2.2" evidence="4"/>
<evidence type="ECO:0000256" key="1">
    <source>
        <dbReference type="ARBA" id="ARBA00005054"/>
    </source>
</evidence>
<keyword evidence="3 4" id="KW-0658">Purine biosynthesis</keyword>
<name>A0A098R0U9_9SPIO</name>
<dbReference type="OrthoDB" id="9806170at2"/>
<organism evidence="6 7">
    <name type="scientific">Spirochaeta lutea</name>
    <dbReference type="NCBI Taxonomy" id="1480694"/>
    <lineage>
        <taxon>Bacteria</taxon>
        <taxon>Pseudomonadati</taxon>
        <taxon>Spirochaetota</taxon>
        <taxon>Spirochaetia</taxon>
        <taxon>Spirochaetales</taxon>
        <taxon>Spirochaetaceae</taxon>
        <taxon>Spirochaeta</taxon>
    </lineage>
</organism>
<comment type="catalytic activity">
    <reaction evidence="4">
        <text>N(1)-(5-phospho-beta-D-ribosyl)glycinamide + (6R)-10-formyltetrahydrofolate = N(2)-formyl-N(1)-(5-phospho-beta-D-ribosyl)glycinamide + (6S)-5,6,7,8-tetrahydrofolate + H(+)</text>
        <dbReference type="Rhea" id="RHEA:15053"/>
        <dbReference type="ChEBI" id="CHEBI:15378"/>
        <dbReference type="ChEBI" id="CHEBI:57453"/>
        <dbReference type="ChEBI" id="CHEBI:143788"/>
        <dbReference type="ChEBI" id="CHEBI:147286"/>
        <dbReference type="ChEBI" id="CHEBI:195366"/>
        <dbReference type="EC" id="2.1.2.2"/>
    </reaction>
</comment>
<evidence type="ECO:0000256" key="3">
    <source>
        <dbReference type="ARBA" id="ARBA00022755"/>
    </source>
</evidence>
<feature type="binding site" evidence="4">
    <location>
        <begin position="87"/>
        <end position="90"/>
    </location>
    <ligand>
        <name>(6R)-10-formyltetrahydrofolate</name>
        <dbReference type="ChEBI" id="CHEBI:195366"/>
    </ligand>
</feature>
<dbReference type="Gene3D" id="3.40.50.170">
    <property type="entry name" value="Formyl transferase, N-terminal domain"/>
    <property type="match status" value="1"/>
</dbReference>
<dbReference type="PANTHER" id="PTHR43369:SF2">
    <property type="entry name" value="PHOSPHORIBOSYLGLYCINAMIDE FORMYLTRANSFERASE"/>
    <property type="match status" value="1"/>
</dbReference>
<sequence length="193" mass="21427">MAKLAVFASGRGSNLNAIYDYLDSYRHELALIVTDIPNSGAAQLAHEWDVPLHVVDYSKLSKSQAEAQLQTALSSQGIQFIALAGFMRILSPGFTKSWEGKLINIHPSLLPKYPGAHGIRDSYASTDSELGITIHFVDAGIDTGAIIFQERFTRRGTESREDIESRIHQIEHASYPVIIKSFLDRIDPEEEQS</sequence>
<dbReference type="EMBL" id="JNUP01000023">
    <property type="protein sequence ID" value="KGE73624.1"/>
    <property type="molecule type" value="Genomic_DNA"/>
</dbReference>
<proteinExistence type="inferred from homology"/>
<dbReference type="UniPathway" id="UPA00074">
    <property type="reaction ID" value="UER00126"/>
</dbReference>
<dbReference type="InterPro" id="IPR036477">
    <property type="entry name" value="Formyl_transf_N_sf"/>
</dbReference>
<feature type="domain" description="Formyl transferase N-terminal" evidence="5">
    <location>
        <begin position="3"/>
        <end position="177"/>
    </location>
</feature>
<dbReference type="InterPro" id="IPR004607">
    <property type="entry name" value="GART"/>
</dbReference>
<feature type="site" description="Raises pKa of active site His" evidence="4">
    <location>
        <position position="142"/>
    </location>
</feature>
<dbReference type="HAMAP" id="MF_01930">
    <property type="entry name" value="PurN"/>
    <property type="match status" value="1"/>
</dbReference>
<dbReference type="CDD" id="cd08645">
    <property type="entry name" value="FMT_core_GART"/>
    <property type="match status" value="1"/>
</dbReference>
<dbReference type="PANTHER" id="PTHR43369">
    <property type="entry name" value="PHOSPHORIBOSYLGLYCINAMIDE FORMYLTRANSFERASE"/>
    <property type="match status" value="1"/>
</dbReference>
<feature type="active site" description="Proton donor" evidence="4">
    <location>
        <position position="106"/>
    </location>
</feature>
<dbReference type="GO" id="GO:0004644">
    <property type="term" value="F:phosphoribosylglycinamide formyltransferase activity"/>
    <property type="evidence" value="ECO:0007669"/>
    <property type="project" value="UniProtKB-UniRule"/>
</dbReference>
<gene>
    <name evidence="4" type="primary">purN</name>
    <name evidence="6" type="ORF">DC28_03000</name>
</gene>
<dbReference type="AlphaFoldDB" id="A0A098R0U9"/>
<evidence type="ECO:0000313" key="7">
    <source>
        <dbReference type="Proteomes" id="UP000029692"/>
    </source>
</evidence>
<accession>A0A098R0U9</accession>
<protein>
    <recommendedName>
        <fullName evidence="4">Phosphoribosylglycinamide formyltransferase</fullName>
        <ecNumber evidence="4">2.1.2.2</ecNumber>
    </recommendedName>
    <alternativeName>
        <fullName evidence="4">5'-phosphoribosylglycinamide transformylase</fullName>
    </alternativeName>
    <alternativeName>
        <fullName evidence="4">GAR transformylase</fullName>
        <shortName evidence="4">GART</shortName>
    </alternativeName>
</protein>
<dbReference type="STRING" id="1480694.DC28_03000"/>
<keyword evidence="7" id="KW-1185">Reference proteome</keyword>
<reference evidence="6 7" key="1">
    <citation type="submission" date="2014-05" db="EMBL/GenBank/DDBJ databases">
        <title>De novo Genome Sequence of Spirocheata sp.</title>
        <authorList>
            <person name="Shivani Y."/>
            <person name="Subhash Y."/>
            <person name="Tushar L."/>
            <person name="Sasikala C."/>
            <person name="Ramana C.V."/>
        </authorList>
    </citation>
    <scope>NUCLEOTIDE SEQUENCE [LARGE SCALE GENOMIC DNA]</scope>
    <source>
        <strain evidence="6 7">JC230</strain>
    </source>
</reference>
<evidence type="ECO:0000313" key="6">
    <source>
        <dbReference type="EMBL" id="KGE73624.1"/>
    </source>
</evidence>
<evidence type="ECO:0000256" key="2">
    <source>
        <dbReference type="ARBA" id="ARBA00022679"/>
    </source>
</evidence>